<dbReference type="AlphaFoldDB" id="A0AAJ4IAA3"/>
<dbReference type="GO" id="GO:0006310">
    <property type="term" value="P:DNA recombination"/>
    <property type="evidence" value="ECO:0007669"/>
    <property type="project" value="UniProtKB-KW"/>
</dbReference>
<dbReference type="GO" id="GO:0015074">
    <property type="term" value="P:DNA integration"/>
    <property type="evidence" value="ECO:0007669"/>
    <property type="project" value="UniProtKB-KW"/>
</dbReference>
<evidence type="ECO:0000256" key="3">
    <source>
        <dbReference type="ARBA" id="ARBA00023125"/>
    </source>
</evidence>
<dbReference type="Proteomes" id="UP000594435">
    <property type="component" value="Chromosome 1"/>
</dbReference>
<dbReference type="PANTHER" id="PTHR30629">
    <property type="entry name" value="PROPHAGE INTEGRASE"/>
    <property type="match status" value="1"/>
</dbReference>
<protein>
    <submittedName>
        <fullName evidence="8">Integrase family protein</fullName>
    </submittedName>
</protein>
<dbReference type="GO" id="GO:0003677">
    <property type="term" value="F:DNA binding"/>
    <property type="evidence" value="ECO:0007669"/>
    <property type="project" value="UniProtKB-UniRule"/>
</dbReference>
<dbReference type="PANTHER" id="PTHR30629:SF2">
    <property type="entry name" value="PROPHAGE INTEGRASE INTS-RELATED"/>
    <property type="match status" value="1"/>
</dbReference>
<dbReference type="EMBL" id="CP065217">
    <property type="protein sequence ID" value="QPL53217.1"/>
    <property type="molecule type" value="Genomic_DNA"/>
</dbReference>
<dbReference type="InterPro" id="IPR002104">
    <property type="entry name" value="Integrase_catalytic"/>
</dbReference>
<sequence length="427" mass="47970">MSKLQRLTTTFLNNLKPNPSTAKSTDYEVNLSAMKDSGLPTGVRCLVGKSGGKRFLLRYTSPVTSKKASIGLGKHPETDLATLRKTAKEYRQQIIEGIDPKLERDNQTTEKTMTLARFFDEVYLPLAKQKRSWKDDAARFRLAKSIHHISIHDLTAADIIKVQMEMQNTVTIKGTPYAPASINRVLALLKTINRQAYKLMDAPLIADKVSLLKEDNVRTGYLSESQLKEFIGHALNHEDKSIGAYLVLLFLTGARDKELRLRLKSDVNWEEKSLTIPHTKNGSSHVIYLSDYMLDILRSVPHVANNPYLFPGRKKGKPVGQPRHAFKAIKAKMGLPDIPGDKANLTLHSARHTVGSLLASQGVSLHDIAKQLNHADLSSTRRYSKLTVGRRREIGSRLSDMVTAKPEIHWDSRDNANELQRDVNEIR</sequence>
<evidence type="ECO:0000256" key="5">
    <source>
        <dbReference type="PROSITE-ProRule" id="PRU01248"/>
    </source>
</evidence>
<comment type="similarity">
    <text evidence="1">Belongs to the 'phage' integrase family.</text>
</comment>
<gene>
    <name evidence="8" type="ORF">I3X05_14765</name>
</gene>
<dbReference type="PROSITE" id="PS51898">
    <property type="entry name" value="TYR_RECOMBINASE"/>
    <property type="match status" value="1"/>
</dbReference>
<dbReference type="Pfam" id="PF00589">
    <property type="entry name" value="Phage_integrase"/>
    <property type="match status" value="1"/>
</dbReference>
<feature type="domain" description="Tyr recombinase" evidence="6">
    <location>
        <begin position="217"/>
        <end position="396"/>
    </location>
</feature>
<dbReference type="InterPro" id="IPR013762">
    <property type="entry name" value="Integrase-like_cat_sf"/>
</dbReference>
<name>A0AAJ4IAA3_9VIBR</name>
<dbReference type="InterPro" id="IPR044068">
    <property type="entry name" value="CB"/>
</dbReference>
<evidence type="ECO:0000313" key="9">
    <source>
        <dbReference type="Proteomes" id="UP000594435"/>
    </source>
</evidence>
<dbReference type="Gene3D" id="1.10.443.10">
    <property type="entry name" value="Intergrase catalytic core"/>
    <property type="match status" value="1"/>
</dbReference>
<keyword evidence="3 5" id="KW-0238">DNA-binding</keyword>
<proteinExistence type="inferred from homology"/>
<organism evidence="8 9">
    <name type="scientific">Vibrio navarrensis</name>
    <dbReference type="NCBI Taxonomy" id="29495"/>
    <lineage>
        <taxon>Bacteria</taxon>
        <taxon>Pseudomonadati</taxon>
        <taxon>Pseudomonadota</taxon>
        <taxon>Gammaproteobacteria</taxon>
        <taxon>Vibrionales</taxon>
        <taxon>Vibrionaceae</taxon>
        <taxon>Vibrio</taxon>
    </lineage>
</organism>
<dbReference type="Gene3D" id="1.10.150.130">
    <property type="match status" value="1"/>
</dbReference>
<evidence type="ECO:0000259" key="7">
    <source>
        <dbReference type="PROSITE" id="PS51900"/>
    </source>
</evidence>
<dbReference type="InterPro" id="IPR010998">
    <property type="entry name" value="Integrase_recombinase_N"/>
</dbReference>
<dbReference type="SUPFAM" id="SSF56349">
    <property type="entry name" value="DNA breaking-rejoining enzymes"/>
    <property type="match status" value="1"/>
</dbReference>
<keyword evidence="2" id="KW-0229">DNA integration</keyword>
<dbReference type="PROSITE" id="PS51900">
    <property type="entry name" value="CB"/>
    <property type="match status" value="1"/>
</dbReference>
<evidence type="ECO:0000259" key="6">
    <source>
        <dbReference type="PROSITE" id="PS51898"/>
    </source>
</evidence>
<evidence type="ECO:0000256" key="4">
    <source>
        <dbReference type="ARBA" id="ARBA00023172"/>
    </source>
</evidence>
<dbReference type="Gene3D" id="3.30.160.390">
    <property type="entry name" value="Integrase, DNA-binding domain"/>
    <property type="match status" value="1"/>
</dbReference>
<keyword evidence="4" id="KW-0233">DNA recombination</keyword>
<dbReference type="InterPro" id="IPR025166">
    <property type="entry name" value="Integrase_DNA_bind_dom"/>
</dbReference>
<reference evidence="8 9" key="1">
    <citation type="submission" date="2020-11" db="EMBL/GenBank/DDBJ databases">
        <title>Complete and Circularized Genome Assembly of a human isolate of Vibrio navarrensis biotype pommerensis with MiSeq and MinION Sequence Data.</title>
        <authorList>
            <person name="Schwartz K."/>
            <person name="Borowiak M."/>
            <person name="Deneke C."/>
            <person name="Balau V."/>
            <person name="Metelmann C."/>
            <person name="Strauch E."/>
        </authorList>
    </citation>
    <scope>NUCLEOTIDE SEQUENCE [LARGE SCALE GENOMIC DNA]</scope>
    <source>
        <strain evidence="8 9">20-VB00237</strain>
    </source>
</reference>
<evidence type="ECO:0000256" key="1">
    <source>
        <dbReference type="ARBA" id="ARBA00008857"/>
    </source>
</evidence>
<evidence type="ECO:0000313" key="8">
    <source>
        <dbReference type="EMBL" id="QPL53217.1"/>
    </source>
</evidence>
<accession>A0AAJ4IAA3</accession>
<dbReference type="Pfam" id="PF13356">
    <property type="entry name" value="Arm-DNA-bind_3"/>
    <property type="match status" value="1"/>
</dbReference>
<dbReference type="InterPro" id="IPR011010">
    <property type="entry name" value="DNA_brk_join_enz"/>
</dbReference>
<dbReference type="RefSeq" id="WP_337970824.1">
    <property type="nucleotide sequence ID" value="NZ_CP065217.1"/>
</dbReference>
<dbReference type="InterPro" id="IPR050808">
    <property type="entry name" value="Phage_Integrase"/>
</dbReference>
<evidence type="ECO:0000256" key="2">
    <source>
        <dbReference type="ARBA" id="ARBA00022908"/>
    </source>
</evidence>
<dbReference type="InterPro" id="IPR038488">
    <property type="entry name" value="Integrase_DNA-bd_sf"/>
</dbReference>
<feature type="domain" description="Core-binding (CB)" evidence="7">
    <location>
        <begin position="113"/>
        <end position="197"/>
    </location>
</feature>